<proteinExistence type="predicted"/>
<dbReference type="Proteomes" id="UP000679312">
    <property type="component" value="Chromosome"/>
</dbReference>
<gene>
    <name evidence="1" type="ORF">HQ399_07300</name>
</gene>
<evidence type="ECO:0008006" key="3">
    <source>
        <dbReference type="Google" id="ProtNLM"/>
    </source>
</evidence>
<organism evidence="1 2">
    <name type="scientific">Aeromonas jandaei</name>
    <dbReference type="NCBI Taxonomy" id="650"/>
    <lineage>
        <taxon>Bacteria</taxon>
        <taxon>Pseudomonadati</taxon>
        <taxon>Pseudomonadota</taxon>
        <taxon>Gammaproteobacteria</taxon>
        <taxon>Aeromonadales</taxon>
        <taxon>Aeromonadaceae</taxon>
        <taxon>Aeromonas</taxon>
    </lineage>
</organism>
<evidence type="ECO:0000313" key="2">
    <source>
        <dbReference type="Proteomes" id="UP000679312"/>
    </source>
</evidence>
<dbReference type="EMBL" id="CP053881">
    <property type="protein sequence ID" value="QWL62066.1"/>
    <property type="molecule type" value="Genomic_DNA"/>
</dbReference>
<accession>A0ABD7ELA3</accession>
<protein>
    <recommendedName>
        <fullName evidence="3">Transcriptional regulator</fullName>
    </recommendedName>
</protein>
<dbReference type="AlphaFoldDB" id="A0ABD7ELA3"/>
<evidence type="ECO:0000313" key="1">
    <source>
        <dbReference type="EMBL" id="QWL62066.1"/>
    </source>
</evidence>
<name>A0ABD7ELA3_AERJA</name>
<dbReference type="RefSeq" id="WP_215803318.1">
    <property type="nucleotide sequence ID" value="NZ_CP053881.1"/>
</dbReference>
<sequence length="200" mass="23232">MSSQTVWLPTALYTALIRLQMDDFTTTECLNAVFGDSEYNQAHKRRYGLVYRNLMKLVNAGFLERRNVDDVRLYPSYVKTPQFHDVNFQEELSDPEVQETQEVQEVQEVQEAQKIQEHKGEANDALLDELKTKANIYRIEIQECQAAIAEYNKLQADYPALDMAIEYALRDRYKEYSDLRGRLAAVEEVMRAFGSTESAR</sequence>
<reference evidence="1 2" key="1">
    <citation type="journal article" date="2021" name="Front. Microbiol.">
        <title>Prevalence and Genetic Analysis of Chromosomal mcr-3/7 in Aeromonas From U.S. Animal-Derived Samples.</title>
        <authorList>
            <person name="Wang Y."/>
            <person name="Hou N."/>
            <person name="Rasooly R."/>
            <person name="Gu Y."/>
            <person name="He X."/>
        </authorList>
    </citation>
    <scope>NUCLEOTIDE SEQUENCE [LARGE SCALE GENOMIC DNA]</scope>
    <source>
        <strain evidence="1 2">4608</strain>
    </source>
</reference>